<name>A0AAD5JRF2_9FUNG</name>
<evidence type="ECO:0000256" key="1">
    <source>
        <dbReference type="SAM" id="Phobius"/>
    </source>
</evidence>
<comment type="caution">
    <text evidence="2">The sequence shown here is derived from an EMBL/GenBank/DDBJ whole genome shotgun (WGS) entry which is preliminary data.</text>
</comment>
<dbReference type="EMBL" id="JAIXMP010000031">
    <property type="protein sequence ID" value="KAI9250964.1"/>
    <property type="molecule type" value="Genomic_DNA"/>
</dbReference>
<keyword evidence="1" id="KW-0472">Membrane</keyword>
<dbReference type="AlphaFoldDB" id="A0AAD5JRF2"/>
<sequence length="128" mass="14278">MIKPGILRRGNITKPQDIKLGDFFNNGFCHIFFIFHTINMALSFLSFQNILLFVTFLYAINNGHIVSACKQRDELCGPSHGGFDCCSGLSCNLDQQFTKDLVPINEMKCGDYSPANDVVPPNVRLTTS</sequence>
<gene>
    <name evidence="2" type="ORF">BDA99DRAFT_575297</name>
</gene>
<keyword evidence="3" id="KW-1185">Reference proteome</keyword>
<reference evidence="2" key="2">
    <citation type="submission" date="2023-02" db="EMBL/GenBank/DDBJ databases">
        <authorList>
            <consortium name="DOE Joint Genome Institute"/>
            <person name="Mondo S.J."/>
            <person name="Chang Y."/>
            <person name="Wang Y."/>
            <person name="Ahrendt S."/>
            <person name="Andreopoulos W."/>
            <person name="Barry K."/>
            <person name="Beard J."/>
            <person name="Benny G.L."/>
            <person name="Blankenship S."/>
            <person name="Bonito G."/>
            <person name="Cuomo C."/>
            <person name="Desiro A."/>
            <person name="Gervers K.A."/>
            <person name="Hundley H."/>
            <person name="Kuo A."/>
            <person name="LaButti K."/>
            <person name="Lang B.F."/>
            <person name="Lipzen A."/>
            <person name="O'Donnell K."/>
            <person name="Pangilinan J."/>
            <person name="Reynolds N."/>
            <person name="Sandor L."/>
            <person name="Smith M.W."/>
            <person name="Tsang A."/>
            <person name="Grigoriev I.V."/>
            <person name="Stajich J.E."/>
            <person name="Spatafora J.W."/>
        </authorList>
    </citation>
    <scope>NUCLEOTIDE SEQUENCE</scope>
    <source>
        <strain evidence="2">RSA 2281</strain>
    </source>
</reference>
<dbReference type="Proteomes" id="UP001209540">
    <property type="component" value="Unassembled WGS sequence"/>
</dbReference>
<organism evidence="2 3">
    <name type="scientific">Phascolomyces articulosus</name>
    <dbReference type="NCBI Taxonomy" id="60185"/>
    <lineage>
        <taxon>Eukaryota</taxon>
        <taxon>Fungi</taxon>
        <taxon>Fungi incertae sedis</taxon>
        <taxon>Mucoromycota</taxon>
        <taxon>Mucoromycotina</taxon>
        <taxon>Mucoromycetes</taxon>
        <taxon>Mucorales</taxon>
        <taxon>Lichtheimiaceae</taxon>
        <taxon>Phascolomyces</taxon>
    </lineage>
</organism>
<protein>
    <submittedName>
        <fullName evidence="2">Uncharacterized protein</fullName>
    </submittedName>
</protein>
<feature type="transmembrane region" description="Helical" evidence="1">
    <location>
        <begin position="40"/>
        <end position="60"/>
    </location>
</feature>
<evidence type="ECO:0000313" key="3">
    <source>
        <dbReference type="Proteomes" id="UP001209540"/>
    </source>
</evidence>
<proteinExistence type="predicted"/>
<keyword evidence="1" id="KW-0812">Transmembrane</keyword>
<accession>A0AAD5JRF2</accession>
<evidence type="ECO:0000313" key="2">
    <source>
        <dbReference type="EMBL" id="KAI9250964.1"/>
    </source>
</evidence>
<keyword evidence="1" id="KW-1133">Transmembrane helix</keyword>
<reference evidence="2" key="1">
    <citation type="journal article" date="2022" name="IScience">
        <title>Evolution of zygomycete secretomes and the origins of terrestrial fungal ecologies.</title>
        <authorList>
            <person name="Chang Y."/>
            <person name="Wang Y."/>
            <person name="Mondo S."/>
            <person name="Ahrendt S."/>
            <person name="Andreopoulos W."/>
            <person name="Barry K."/>
            <person name="Beard J."/>
            <person name="Benny G.L."/>
            <person name="Blankenship S."/>
            <person name="Bonito G."/>
            <person name="Cuomo C."/>
            <person name="Desiro A."/>
            <person name="Gervers K.A."/>
            <person name="Hundley H."/>
            <person name="Kuo A."/>
            <person name="LaButti K."/>
            <person name="Lang B.F."/>
            <person name="Lipzen A."/>
            <person name="O'Donnell K."/>
            <person name="Pangilinan J."/>
            <person name="Reynolds N."/>
            <person name="Sandor L."/>
            <person name="Smith M.E."/>
            <person name="Tsang A."/>
            <person name="Grigoriev I.V."/>
            <person name="Stajich J.E."/>
            <person name="Spatafora J.W."/>
        </authorList>
    </citation>
    <scope>NUCLEOTIDE SEQUENCE</scope>
    <source>
        <strain evidence="2">RSA 2281</strain>
    </source>
</reference>